<keyword evidence="2" id="KW-0418">Kinase</keyword>
<keyword evidence="2" id="KW-0808">Transferase</keyword>
<dbReference type="OrthoDB" id="9810372at2"/>
<dbReference type="Gene3D" id="1.10.10.10">
    <property type="entry name" value="Winged helix-like DNA-binding domain superfamily/Winged helix DNA-binding domain"/>
    <property type="match status" value="1"/>
</dbReference>
<dbReference type="InterPro" id="IPR036390">
    <property type="entry name" value="WH_DNA-bd_sf"/>
</dbReference>
<protein>
    <submittedName>
        <fullName evidence="2">Putative NBD/HSP70 family sugar kinase</fullName>
    </submittedName>
</protein>
<comment type="caution">
    <text evidence="2">The sequence shown here is derived from an EMBL/GenBank/DDBJ whole genome shotgun (WGS) entry which is preliminary data.</text>
</comment>
<dbReference type="SUPFAM" id="SSF53067">
    <property type="entry name" value="Actin-like ATPase domain"/>
    <property type="match status" value="1"/>
</dbReference>
<dbReference type="Proteomes" id="UP000233782">
    <property type="component" value="Unassembled WGS sequence"/>
</dbReference>
<comment type="similarity">
    <text evidence="1">Belongs to the ROK (NagC/XylR) family.</text>
</comment>
<organism evidence="2 3">
    <name type="scientific">Pontibacter ramchanderi</name>
    <dbReference type="NCBI Taxonomy" id="1179743"/>
    <lineage>
        <taxon>Bacteria</taxon>
        <taxon>Pseudomonadati</taxon>
        <taxon>Bacteroidota</taxon>
        <taxon>Cytophagia</taxon>
        <taxon>Cytophagales</taxon>
        <taxon>Hymenobacteraceae</taxon>
        <taxon>Pontibacter</taxon>
    </lineage>
</organism>
<dbReference type="InterPro" id="IPR036388">
    <property type="entry name" value="WH-like_DNA-bd_sf"/>
</dbReference>
<dbReference type="Gene3D" id="3.30.420.40">
    <property type="match status" value="2"/>
</dbReference>
<dbReference type="InterPro" id="IPR043129">
    <property type="entry name" value="ATPase_NBD"/>
</dbReference>
<reference evidence="2 3" key="1">
    <citation type="submission" date="2017-12" db="EMBL/GenBank/DDBJ databases">
        <title>Genomic Encyclopedia of Type Strains, Phase III (KMG-III): the genomes of soil and plant-associated and newly described type strains.</title>
        <authorList>
            <person name="Whitman W."/>
        </authorList>
    </citation>
    <scope>NUCLEOTIDE SEQUENCE [LARGE SCALE GENOMIC DNA]</scope>
    <source>
        <strain evidence="2 3">LP43</strain>
    </source>
</reference>
<dbReference type="PANTHER" id="PTHR18964">
    <property type="entry name" value="ROK (REPRESSOR, ORF, KINASE) FAMILY"/>
    <property type="match status" value="1"/>
</dbReference>
<evidence type="ECO:0000256" key="1">
    <source>
        <dbReference type="ARBA" id="ARBA00006479"/>
    </source>
</evidence>
<gene>
    <name evidence="2" type="ORF">BD749_2775</name>
</gene>
<evidence type="ECO:0000313" key="2">
    <source>
        <dbReference type="EMBL" id="PKV62945.1"/>
    </source>
</evidence>
<evidence type="ECO:0000313" key="3">
    <source>
        <dbReference type="Proteomes" id="UP000233782"/>
    </source>
</evidence>
<dbReference type="Pfam" id="PF00480">
    <property type="entry name" value="ROK"/>
    <property type="match status" value="1"/>
</dbReference>
<dbReference type="PANTHER" id="PTHR18964:SF149">
    <property type="entry name" value="BIFUNCTIONAL UDP-N-ACETYLGLUCOSAMINE 2-EPIMERASE_N-ACETYLMANNOSAMINE KINASE"/>
    <property type="match status" value="1"/>
</dbReference>
<dbReference type="InterPro" id="IPR000600">
    <property type="entry name" value="ROK"/>
</dbReference>
<sequence length="405" mass="43633">MFDKQFAYKRNIVKQLYFAGELSCAELSGLTHKSVPHTTRVLNELISEEVVIEKGYASSTGGRRPQVYTLKADLMYTVSVAMDQLITRIALLDMHHNYIGEVKRVELPLANNPDALTQLADHISDFIQKTGVSSDKIIGIGIGMPGFIDVIKGVNHSFLKAPQGSIVSYLESIVKIPVLIDNDASLVALAEQKLGAARDRQNVMVLNIGWGIGLGMVLNGSLFRGHNGFAGELSHIPIFMNGKLCSCGKSGCLETETSLVVVAEKAVRGLREGRASQLQGLTLDDVEATANAIMEAALHGDRFAVELFSETAYNIGRGVATLIHLLNPELIVLSGRGSLAGKLWMAPIQQAINEHCIPKIAEDTEIKISSLGFQAEIIGAAALVMEHCDTLSLSTHQLAGPAQIV</sequence>
<accession>A0A2N3U894</accession>
<dbReference type="GO" id="GO:0016301">
    <property type="term" value="F:kinase activity"/>
    <property type="evidence" value="ECO:0007669"/>
    <property type="project" value="UniProtKB-KW"/>
</dbReference>
<dbReference type="EMBL" id="PJMU01000003">
    <property type="protein sequence ID" value="PKV62945.1"/>
    <property type="molecule type" value="Genomic_DNA"/>
</dbReference>
<name>A0A2N3U894_9BACT</name>
<dbReference type="SUPFAM" id="SSF46785">
    <property type="entry name" value="Winged helix' DNA-binding domain"/>
    <property type="match status" value="1"/>
</dbReference>
<keyword evidence="3" id="KW-1185">Reference proteome</keyword>
<proteinExistence type="inferred from homology"/>
<dbReference type="AlphaFoldDB" id="A0A2N3U894"/>